<comment type="caution">
    <text evidence="7">The sequence shown here is derived from an EMBL/GenBank/DDBJ whole genome shotgun (WGS) entry which is preliminary data.</text>
</comment>
<evidence type="ECO:0000259" key="6">
    <source>
        <dbReference type="SMART" id="SM00226"/>
    </source>
</evidence>
<evidence type="ECO:0000256" key="4">
    <source>
        <dbReference type="ARBA" id="ARBA00022912"/>
    </source>
</evidence>
<dbReference type="Pfam" id="PF01451">
    <property type="entry name" value="LMWPc"/>
    <property type="match status" value="1"/>
</dbReference>
<dbReference type="PRINTS" id="PR00719">
    <property type="entry name" value="LMWPTPASE"/>
</dbReference>
<evidence type="ECO:0000256" key="3">
    <source>
        <dbReference type="ARBA" id="ARBA00022801"/>
    </source>
</evidence>
<feature type="domain" description="Phosphotyrosine protein phosphatase I" evidence="6">
    <location>
        <begin position="3"/>
        <end position="145"/>
    </location>
</feature>
<dbReference type="PANTHER" id="PTHR11717">
    <property type="entry name" value="LOW MOLECULAR WEIGHT PROTEIN TYROSINE PHOSPHATASE"/>
    <property type="match status" value="1"/>
</dbReference>
<name>A0ABX3FJU3_9VIBR</name>
<gene>
    <name evidence="7" type="ORF">BIY20_08495</name>
</gene>
<evidence type="ECO:0000313" key="7">
    <source>
        <dbReference type="EMBL" id="OLQ92508.1"/>
    </source>
</evidence>
<dbReference type="SUPFAM" id="SSF52788">
    <property type="entry name" value="Phosphotyrosine protein phosphatases I"/>
    <property type="match status" value="1"/>
</dbReference>
<evidence type="ECO:0000313" key="8">
    <source>
        <dbReference type="Proteomes" id="UP000186039"/>
    </source>
</evidence>
<comment type="catalytic activity">
    <reaction evidence="5">
        <text>O-phospho-L-tyrosyl-[protein] + H2O = L-tyrosyl-[protein] + phosphate</text>
        <dbReference type="Rhea" id="RHEA:10684"/>
        <dbReference type="Rhea" id="RHEA-COMP:10136"/>
        <dbReference type="Rhea" id="RHEA-COMP:20101"/>
        <dbReference type="ChEBI" id="CHEBI:15377"/>
        <dbReference type="ChEBI" id="CHEBI:43474"/>
        <dbReference type="ChEBI" id="CHEBI:46858"/>
        <dbReference type="ChEBI" id="CHEBI:61978"/>
        <dbReference type="EC" id="3.1.3.48"/>
    </reaction>
</comment>
<dbReference type="EC" id="3.1.3.48" evidence="2"/>
<dbReference type="CDD" id="cd16343">
    <property type="entry name" value="LMWPTP"/>
    <property type="match status" value="1"/>
</dbReference>
<proteinExistence type="inferred from homology"/>
<dbReference type="Proteomes" id="UP000186039">
    <property type="component" value="Unassembled WGS sequence"/>
</dbReference>
<protein>
    <recommendedName>
        <fullName evidence="2">protein-tyrosine-phosphatase</fullName>
        <ecNumber evidence="2">3.1.3.48</ecNumber>
    </recommendedName>
</protein>
<keyword evidence="3" id="KW-0378">Hydrolase</keyword>
<dbReference type="RefSeq" id="WP_075714728.1">
    <property type="nucleotide sequence ID" value="NZ_AP019655.1"/>
</dbReference>
<dbReference type="InterPro" id="IPR036196">
    <property type="entry name" value="Ptyr_pPase_sf"/>
</dbReference>
<reference evidence="7 8" key="1">
    <citation type="submission" date="2016-09" db="EMBL/GenBank/DDBJ databases">
        <title>Genomic Taxonomy of the Vibrionaceae.</title>
        <authorList>
            <person name="Gonzalez-Castillo A."/>
            <person name="Gomez-Gil B."/>
            <person name="Enciso-Ibarra K."/>
        </authorList>
    </citation>
    <scope>NUCLEOTIDE SEQUENCE [LARGE SCALE GENOMIC DNA]</scope>
    <source>
        <strain evidence="7 8">CAIM 1902</strain>
    </source>
</reference>
<dbReference type="Gene3D" id="3.40.50.2300">
    <property type="match status" value="1"/>
</dbReference>
<evidence type="ECO:0000256" key="5">
    <source>
        <dbReference type="ARBA" id="ARBA00051722"/>
    </source>
</evidence>
<organism evidence="7 8">
    <name type="scientific">Vibrio panuliri</name>
    <dbReference type="NCBI Taxonomy" id="1381081"/>
    <lineage>
        <taxon>Bacteria</taxon>
        <taxon>Pseudomonadati</taxon>
        <taxon>Pseudomonadota</taxon>
        <taxon>Gammaproteobacteria</taxon>
        <taxon>Vibrionales</taxon>
        <taxon>Vibrionaceae</taxon>
        <taxon>Vibrio</taxon>
    </lineage>
</organism>
<comment type="similarity">
    <text evidence="1">Belongs to the low molecular weight phosphotyrosine protein phosphatase family.</text>
</comment>
<evidence type="ECO:0000256" key="2">
    <source>
        <dbReference type="ARBA" id="ARBA00013064"/>
    </source>
</evidence>
<sequence>MFNRILVVCSGNICRSPLAKILFEKHLPSKQVDSAGLYVASNQLTNRCAHPSAIKVANTVQLDLSNHRAKQISPDLVEASDLILVMSHQHAEQIHLSVKGARSKTLLIGQWLGIGEIEDPICGDAVKFAECFATLEKCVLSWKKRIEVN</sequence>
<keyword evidence="8" id="KW-1185">Reference proteome</keyword>
<dbReference type="PANTHER" id="PTHR11717:SF31">
    <property type="entry name" value="LOW MOLECULAR WEIGHT PROTEIN-TYROSINE-PHOSPHATASE ETP-RELATED"/>
    <property type="match status" value="1"/>
</dbReference>
<accession>A0ABX3FJU3</accession>
<dbReference type="EMBL" id="MJMH01000166">
    <property type="protein sequence ID" value="OLQ92508.1"/>
    <property type="molecule type" value="Genomic_DNA"/>
</dbReference>
<keyword evidence="4" id="KW-0904">Protein phosphatase</keyword>
<evidence type="ECO:0000256" key="1">
    <source>
        <dbReference type="ARBA" id="ARBA00011063"/>
    </source>
</evidence>
<dbReference type="InterPro" id="IPR023485">
    <property type="entry name" value="Ptyr_pPase"/>
</dbReference>
<dbReference type="InterPro" id="IPR017867">
    <property type="entry name" value="Tyr_phospatase_low_mol_wt"/>
</dbReference>
<dbReference type="SMART" id="SM00226">
    <property type="entry name" value="LMWPc"/>
    <property type="match status" value="1"/>
</dbReference>
<dbReference type="InterPro" id="IPR050438">
    <property type="entry name" value="LMW_PTPase"/>
</dbReference>